<organism evidence="2 3">
    <name type="scientific">Leucobacter aridicollis</name>
    <dbReference type="NCBI Taxonomy" id="283878"/>
    <lineage>
        <taxon>Bacteria</taxon>
        <taxon>Bacillati</taxon>
        <taxon>Actinomycetota</taxon>
        <taxon>Actinomycetes</taxon>
        <taxon>Micrococcales</taxon>
        <taxon>Microbacteriaceae</taxon>
        <taxon>Leucobacter</taxon>
    </lineage>
</organism>
<evidence type="ECO:0000313" key="3">
    <source>
        <dbReference type="Proteomes" id="UP000586095"/>
    </source>
</evidence>
<proteinExistence type="predicted"/>
<evidence type="ECO:0000259" key="1">
    <source>
        <dbReference type="PROSITE" id="PS51186"/>
    </source>
</evidence>
<comment type="caution">
    <text evidence="2">The sequence shown here is derived from an EMBL/GenBank/DDBJ whole genome shotgun (WGS) entry which is preliminary data.</text>
</comment>
<dbReference type="EMBL" id="JACCBD010000001">
    <property type="protein sequence ID" value="NYD26104.1"/>
    <property type="molecule type" value="Genomic_DNA"/>
</dbReference>
<dbReference type="GO" id="GO:0005840">
    <property type="term" value="C:ribosome"/>
    <property type="evidence" value="ECO:0007669"/>
    <property type="project" value="UniProtKB-KW"/>
</dbReference>
<dbReference type="PANTHER" id="PTHR42791">
    <property type="entry name" value="GNAT FAMILY ACETYLTRANSFERASE"/>
    <property type="match status" value="1"/>
</dbReference>
<dbReference type="CDD" id="cd04301">
    <property type="entry name" value="NAT_SF"/>
    <property type="match status" value="1"/>
</dbReference>
<evidence type="ECO:0000313" key="2">
    <source>
        <dbReference type="EMBL" id="NYD26104.1"/>
    </source>
</evidence>
<dbReference type="Proteomes" id="UP000586095">
    <property type="component" value="Unassembled WGS sequence"/>
</dbReference>
<reference evidence="2 3" key="1">
    <citation type="submission" date="2020-07" db="EMBL/GenBank/DDBJ databases">
        <title>Sequencing the genomes of 1000 actinobacteria strains.</title>
        <authorList>
            <person name="Klenk H.-P."/>
        </authorList>
    </citation>
    <scope>NUCLEOTIDE SEQUENCE [LARGE SCALE GENOMIC DNA]</scope>
    <source>
        <strain evidence="2 3">DSM 17380</strain>
    </source>
</reference>
<dbReference type="GO" id="GO:0016747">
    <property type="term" value="F:acyltransferase activity, transferring groups other than amino-acyl groups"/>
    <property type="evidence" value="ECO:0007669"/>
    <property type="project" value="InterPro"/>
</dbReference>
<dbReference type="Pfam" id="PF00583">
    <property type="entry name" value="Acetyltransf_1"/>
    <property type="match status" value="1"/>
</dbReference>
<dbReference type="InterPro" id="IPR052523">
    <property type="entry name" value="Trichothecene_AcTrans"/>
</dbReference>
<keyword evidence="2" id="KW-0689">Ribosomal protein</keyword>
<dbReference type="InterPro" id="IPR016181">
    <property type="entry name" value="Acyl_CoA_acyltransferase"/>
</dbReference>
<dbReference type="SUPFAM" id="SSF55729">
    <property type="entry name" value="Acyl-CoA N-acyltransferases (Nat)"/>
    <property type="match status" value="1"/>
</dbReference>
<feature type="domain" description="N-acetyltransferase" evidence="1">
    <location>
        <begin position="6"/>
        <end position="190"/>
    </location>
</feature>
<dbReference type="RefSeq" id="WP_185986433.1">
    <property type="nucleotide sequence ID" value="NZ_BAAALZ010000002.1"/>
</dbReference>
<keyword evidence="2" id="KW-0687">Ribonucleoprotein</keyword>
<dbReference type="AlphaFoldDB" id="A0A852RCN1"/>
<dbReference type="InterPro" id="IPR000182">
    <property type="entry name" value="GNAT_dom"/>
</dbReference>
<gene>
    <name evidence="2" type="ORF">BJ960_000907</name>
</gene>
<name>A0A852RCN1_9MICO</name>
<dbReference type="Gene3D" id="3.40.630.30">
    <property type="match status" value="1"/>
</dbReference>
<accession>A0A852RCN1</accession>
<keyword evidence="3" id="KW-1185">Reference proteome</keyword>
<sequence length="190" mass="20440">MNDQEKTIRPATQADVPAAAATLAAAFATYPWTRWSIPAQDYEARLEQLQAIYLSHAIQHGIVLVTSELTGVAAMLPPNTPEPLEPVQAQIADLMGDRLNAVMEVELPQRPANSWDFATIGVHPDHAGKGLGGALIRQALHRATSSGNPRVSLETSAEGNVALYEKHGFTVTHETHIKGGPDVYTMMTAV</sequence>
<protein>
    <submittedName>
        <fullName evidence="2">Ribosomal protein S18 acetylase RimI-like enzyme</fullName>
    </submittedName>
</protein>
<dbReference type="PANTHER" id="PTHR42791:SF1">
    <property type="entry name" value="N-ACETYLTRANSFERASE DOMAIN-CONTAINING PROTEIN"/>
    <property type="match status" value="1"/>
</dbReference>
<dbReference type="PROSITE" id="PS51186">
    <property type="entry name" value="GNAT"/>
    <property type="match status" value="1"/>
</dbReference>